<sequence>VSYSFTMLRNFVLISAAVTMLVLCSTDENSVCPDKRFAYPGDQTCCASSGGFSCCPLTAATCCTDGIHCCPHATACDLRTGMCTRSDSNGNFTVHSPMISRLPIANFGN</sequence>
<feature type="domain" description="Granulins" evidence="6">
    <location>
        <begin position="63"/>
        <end position="76"/>
    </location>
</feature>
<comment type="similarity">
    <text evidence="2">Belongs to the granulin family.</text>
</comment>
<evidence type="ECO:0000313" key="8">
    <source>
        <dbReference type="Proteomes" id="UP001432322"/>
    </source>
</evidence>
<accession>A0AAV5WKX6</accession>
<keyword evidence="4" id="KW-1015">Disulfide bond</keyword>
<evidence type="ECO:0000256" key="4">
    <source>
        <dbReference type="ARBA" id="ARBA00023157"/>
    </source>
</evidence>
<feature type="signal peptide" evidence="5">
    <location>
        <begin position="1"/>
        <end position="24"/>
    </location>
</feature>
<reference evidence="7" key="1">
    <citation type="submission" date="2023-10" db="EMBL/GenBank/DDBJ databases">
        <title>Genome assembly of Pristionchus species.</title>
        <authorList>
            <person name="Yoshida K."/>
            <person name="Sommer R.J."/>
        </authorList>
    </citation>
    <scope>NUCLEOTIDE SEQUENCE</scope>
    <source>
        <strain evidence="7">RS5133</strain>
    </source>
</reference>
<dbReference type="EMBL" id="BTSY01000006">
    <property type="protein sequence ID" value="GMT31394.1"/>
    <property type="molecule type" value="Genomic_DNA"/>
</dbReference>
<comment type="subcellular location">
    <subcellularLocation>
        <location evidence="1">Secreted</location>
    </subcellularLocation>
</comment>
<dbReference type="SMART" id="SM00277">
    <property type="entry name" value="GRAN"/>
    <property type="match status" value="1"/>
</dbReference>
<dbReference type="PROSITE" id="PS00799">
    <property type="entry name" value="GRANULINS"/>
    <property type="match status" value="1"/>
</dbReference>
<evidence type="ECO:0000256" key="3">
    <source>
        <dbReference type="ARBA" id="ARBA00022525"/>
    </source>
</evidence>
<evidence type="ECO:0000256" key="5">
    <source>
        <dbReference type="SAM" id="SignalP"/>
    </source>
</evidence>
<evidence type="ECO:0000259" key="6">
    <source>
        <dbReference type="PROSITE" id="PS00799"/>
    </source>
</evidence>
<dbReference type="InterPro" id="IPR037277">
    <property type="entry name" value="Granulin_sf"/>
</dbReference>
<keyword evidence="3" id="KW-0964">Secreted</keyword>
<feature type="chain" id="PRO_5043876511" description="Granulins domain-containing protein" evidence="5">
    <location>
        <begin position="25"/>
        <end position="109"/>
    </location>
</feature>
<keyword evidence="8" id="KW-1185">Reference proteome</keyword>
<dbReference type="Pfam" id="PF00396">
    <property type="entry name" value="Granulin"/>
    <property type="match status" value="1"/>
</dbReference>
<evidence type="ECO:0000256" key="1">
    <source>
        <dbReference type="ARBA" id="ARBA00004613"/>
    </source>
</evidence>
<name>A0AAV5WKX6_9BILA</name>
<gene>
    <name evidence="7" type="ORF">PFISCL1PPCAC_22691</name>
</gene>
<dbReference type="AlphaFoldDB" id="A0AAV5WKX6"/>
<feature type="non-terminal residue" evidence="7">
    <location>
        <position position="1"/>
    </location>
</feature>
<protein>
    <recommendedName>
        <fullName evidence="6">Granulins domain-containing protein</fullName>
    </recommendedName>
</protein>
<comment type="caution">
    <text evidence="7">The sequence shown here is derived from an EMBL/GenBank/DDBJ whole genome shotgun (WGS) entry which is preliminary data.</text>
</comment>
<evidence type="ECO:0000256" key="2">
    <source>
        <dbReference type="ARBA" id="ARBA00010093"/>
    </source>
</evidence>
<proteinExistence type="inferred from homology"/>
<dbReference type="InterPro" id="IPR039036">
    <property type="entry name" value="Granulin_fam"/>
</dbReference>
<dbReference type="PANTHER" id="PTHR12274">
    <property type="entry name" value="GRANULIN"/>
    <property type="match status" value="1"/>
</dbReference>
<dbReference type="Gene3D" id="2.10.25.160">
    <property type="entry name" value="Granulin"/>
    <property type="match status" value="1"/>
</dbReference>
<dbReference type="GO" id="GO:0005576">
    <property type="term" value="C:extracellular region"/>
    <property type="evidence" value="ECO:0007669"/>
    <property type="project" value="UniProtKB-SubCell"/>
</dbReference>
<dbReference type="InterPro" id="IPR000118">
    <property type="entry name" value="Granulin"/>
</dbReference>
<dbReference type="PANTHER" id="PTHR12274:SF3">
    <property type="entry name" value="PROGRANULIN"/>
    <property type="match status" value="1"/>
</dbReference>
<organism evidence="7 8">
    <name type="scientific">Pristionchus fissidentatus</name>
    <dbReference type="NCBI Taxonomy" id="1538716"/>
    <lineage>
        <taxon>Eukaryota</taxon>
        <taxon>Metazoa</taxon>
        <taxon>Ecdysozoa</taxon>
        <taxon>Nematoda</taxon>
        <taxon>Chromadorea</taxon>
        <taxon>Rhabditida</taxon>
        <taxon>Rhabditina</taxon>
        <taxon>Diplogasteromorpha</taxon>
        <taxon>Diplogasteroidea</taxon>
        <taxon>Neodiplogasteridae</taxon>
        <taxon>Pristionchus</taxon>
    </lineage>
</organism>
<keyword evidence="5" id="KW-0732">Signal</keyword>
<dbReference type="Proteomes" id="UP001432322">
    <property type="component" value="Unassembled WGS sequence"/>
</dbReference>
<evidence type="ECO:0000313" key="7">
    <source>
        <dbReference type="EMBL" id="GMT31394.1"/>
    </source>
</evidence>